<dbReference type="OrthoDB" id="5291143at2"/>
<gene>
    <name evidence="3" type="ORF">NS331_23795</name>
</gene>
<comment type="similarity">
    <text evidence="1 2">Belongs to the enoyl-CoA hydratase/isomerase family.</text>
</comment>
<dbReference type="Gene3D" id="3.90.226.10">
    <property type="entry name" value="2-enoyl-CoA Hydratase, Chain A, domain 1"/>
    <property type="match status" value="1"/>
</dbReference>
<keyword evidence="4" id="KW-1185">Reference proteome</keyword>
<accession>A0A147GLW8</accession>
<dbReference type="GO" id="GO:0003824">
    <property type="term" value="F:catalytic activity"/>
    <property type="evidence" value="ECO:0007669"/>
    <property type="project" value="InterPro"/>
</dbReference>
<proteinExistence type="inferred from homology"/>
<comment type="caution">
    <text evidence="3">The sequence shown here is derived from an EMBL/GenBank/DDBJ whole genome shotgun (WGS) entry which is preliminary data.</text>
</comment>
<protein>
    <submittedName>
        <fullName evidence="3">Enoyl-CoA hydratase</fullName>
    </submittedName>
</protein>
<dbReference type="AlphaFoldDB" id="A0A147GLW8"/>
<reference evidence="3 4" key="1">
    <citation type="journal article" date="2016" name="Front. Microbiol.">
        <title>Genomic Resource of Rice Seed Associated Bacteria.</title>
        <authorList>
            <person name="Midha S."/>
            <person name="Bansal K."/>
            <person name="Sharma S."/>
            <person name="Kumar N."/>
            <person name="Patil P.P."/>
            <person name="Chaudhry V."/>
            <person name="Patil P.B."/>
        </authorList>
    </citation>
    <scope>NUCLEOTIDE SEQUENCE [LARGE SCALE GENOMIC DNA]</scope>
    <source>
        <strain evidence="3 4">NS331</strain>
    </source>
</reference>
<dbReference type="PANTHER" id="PTHR11941">
    <property type="entry name" value="ENOYL-COA HYDRATASE-RELATED"/>
    <property type="match status" value="1"/>
</dbReference>
<dbReference type="Proteomes" id="UP000072741">
    <property type="component" value="Unassembled WGS sequence"/>
</dbReference>
<dbReference type="Pfam" id="PF00378">
    <property type="entry name" value="ECH_1"/>
    <property type="match status" value="1"/>
</dbReference>
<dbReference type="PATRIC" id="fig|433924.3.peg.1977"/>
<name>A0A147GLW8_9BURK</name>
<dbReference type="InterPro" id="IPR001753">
    <property type="entry name" value="Enoyl-CoA_hydra/iso"/>
</dbReference>
<evidence type="ECO:0000313" key="3">
    <source>
        <dbReference type="EMBL" id="KTT14433.1"/>
    </source>
</evidence>
<evidence type="ECO:0000256" key="2">
    <source>
        <dbReference type="RuleBase" id="RU003707"/>
    </source>
</evidence>
<dbReference type="GO" id="GO:0006635">
    <property type="term" value="P:fatty acid beta-oxidation"/>
    <property type="evidence" value="ECO:0007669"/>
    <property type="project" value="TreeGrafter"/>
</dbReference>
<sequence>MSDDNPILTDVQGGVGTITLNRPETRNALSQAMRPALAAAIGRMRDDAQVHTVILQGAGGAFCSGGDIGQMLDPAQTGLPWRDRIRQLHHWFPALENLEKPVIAAVDGPAFGAGLSLALAADFVLATRRASFCAVFGRIGLVPDLGAMHLLPRIVGRQKAKELVFTARSFGAEEAQSLGIVYQVVADAEALQAAALALARRFGEASTAAIGMAKTIMNRAFEQDAAALAEMEAYAQTMCRGSAYHQDAVQRFRDRQPLRFDWNRDA</sequence>
<dbReference type="RefSeq" id="WP_058644397.1">
    <property type="nucleotide sequence ID" value="NZ_LDSL01000189.1"/>
</dbReference>
<evidence type="ECO:0000313" key="4">
    <source>
        <dbReference type="Proteomes" id="UP000072741"/>
    </source>
</evidence>
<organism evidence="3 4">
    <name type="scientific">Pseudacidovorax intermedius</name>
    <dbReference type="NCBI Taxonomy" id="433924"/>
    <lineage>
        <taxon>Bacteria</taxon>
        <taxon>Pseudomonadati</taxon>
        <taxon>Pseudomonadota</taxon>
        <taxon>Betaproteobacteria</taxon>
        <taxon>Burkholderiales</taxon>
        <taxon>Comamonadaceae</taxon>
        <taxon>Pseudacidovorax</taxon>
    </lineage>
</organism>
<evidence type="ECO:0000256" key="1">
    <source>
        <dbReference type="ARBA" id="ARBA00005254"/>
    </source>
</evidence>
<dbReference type="EMBL" id="LDSL01000189">
    <property type="protein sequence ID" value="KTT14433.1"/>
    <property type="molecule type" value="Genomic_DNA"/>
</dbReference>
<dbReference type="InterPro" id="IPR029045">
    <property type="entry name" value="ClpP/crotonase-like_dom_sf"/>
</dbReference>
<dbReference type="CDD" id="cd06558">
    <property type="entry name" value="crotonase-like"/>
    <property type="match status" value="1"/>
</dbReference>
<dbReference type="PROSITE" id="PS00166">
    <property type="entry name" value="ENOYL_COA_HYDRATASE"/>
    <property type="match status" value="1"/>
</dbReference>
<dbReference type="PANTHER" id="PTHR11941:SF54">
    <property type="entry name" value="ENOYL-COA HYDRATASE, MITOCHONDRIAL"/>
    <property type="match status" value="1"/>
</dbReference>
<dbReference type="InterPro" id="IPR018376">
    <property type="entry name" value="Enoyl-CoA_hyd/isom_CS"/>
</dbReference>
<dbReference type="SUPFAM" id="SSF52096">
    <property type="entry name" value="ClpP/crotonase"/>
    <property type="match status" value="1"/>
</dbReference>